<keyword evidence="8" id="KW-1185">Reference proteome</keyword>
<reference evidence="7 8" key="1">
    <citation type="submission" date="2018-09" db="EMBL/GenBank/DDBJ databases">
        <title>Genome sequencing of strain 1JSPR-7.</title>
        <authorList>
            <person name="Heo J."/>
            <person name="Kim S.-J."/>
            <person name="Kwon S.-W."/>
        </authorList>
    </citation>
    <scope>NUCLEOTIDE SEQUENCE [LARGE SCALE GENOMIC DNA]</scope>
    <source>
        <strain evidence="7 8">1JSPR-7</strain>
    </source>
</reference>
<dbReference type="InterPro" id="IPR006214">
    <property type="entry name" value="Bax_inhibitor_1-related"/>
</dbReference>
<gene>
    <name evidence="7" type="ORF">D7I46_06475</name>
</gene>
<dbReference type="OrthoDB" id="9793828at2"/>
<dbReference type="Pfam" id="PF01027">
    <property type="entry name" value="Bax1-I"/>
    <property type="match status" value="1"/>
</dbReference>
<protein>
    <submittedName>
        <fullName evidence="7">Bax inhibitor-1/YccA family protein</fullName>
    </submittedName>
</protein>
<name>A0A387BHB2_9LACT</name>
<accession>A0A387BHB2</accession>
<comment type="similarity">
    <text evidence="2 6">Belongs to the BI1 family.</text>
</comment>
<keyword evidence="4 6" id="KW-1133">Transmembrane helix</keyword>
<feature type="transmembrane region" description="Helical" evidence="6">
    <location>
        <begin position="142"/>
        <end position="163"/>
    </location>
</feature>
<feature type="transmembrane region" description="Helical" evidence="6">
    <location>
        <begin position="169"/>
        <end position="187"/>
    </location>
</feature>
<dbReference type="AlphaFoldDB" id="A0A387BHB2"/>
<organism evidence="7 8">
    <name type="scientific">Lactococcus allomyrinae</name>
    <dbReference type="NCBI Taxonomy" id="2419773"/>
    <lineage>
        <taxon>Bacteria</taxon>
        <taxon>Bacillati</taxon>
        <taxon>Bacillota</taxon>
        <taxon>Bacilli</taxon>
        <taxon>Lactobacillales</taxon>
        <taxon>Streptococcaceae</taxon>
        <taxon>Lactococcus</taxon>
    </lineage>
</organism>
<dbReference type="PANTHER" id="PTHR23291">
    <property type="entry name" value="BAX INHIBITOR-RELATED"/>
    <property type="match status" value="1"/>
</dbReference>
<feature type="transmembrane region" description="Helical" evidence="6">
    <location>
        <begin position="115"/>
        <end position="135"/>
    </location>
</feature>
<dbReference type="PANTHER" id="PTHR23291:SF50">
    <property type="entry name" value="PROTEIN LIFEGUARD 4"/>
    <property type="match status" value="1"/>
</dbReference>
<feature type="transmembrane region" description="Helical" evidence="6">
    <location>
        <begin position="26"/>
        <end position="49"/>
    </location>
</feature>
<evidence type="ECO:0000313" key="7">
    <source>
        <dbReference type="EMBL" id="AYG00769.1"/>
    </source>
</evidence>
<evidence type="ECO:0000256" key="1">
    <source>
        <dbReference type="ARBA" id="ARBA00004141"/>
    </source>
</evidence>
<evidence type="ECO:0000256" key="3">
    <source>
        <dbReference type="ARBA" id="ARBA00022692"/>
    </source>
</evidence>
<dbReference type="GO" id="GO:0005886">
    <property type="term" value="C:plasma membrane"/>
    <property type="evidence" value="ECO:0007669"/>
    <property type="project" value="TreeGrafter"/>
</dbReference>
<evidence type="ECO:0000256" key="5">
    <source>
        <dbReference type="ARBA" id="ARBA00023136"/>
    </source>
</evidence>
<dbReference type="Proteomes" id="UP000269374">
    <property type="component" value="Chromosome"/>
</dbReference>
<feature type="transmembrane region" description="Helical" evidence="6">
    <location>
        <begin position="207"/>
        <end position="230"/>
    </location>
</feature>
<keyword evidence="3 6" id="KW-0812">Transmembrane</keyword>
<evidence type="ECO:0000313" key="8">
    <source>
        <dbReference type="Proteomes" id="UP000269374"/>
    </source>
</evidence>
<dbReference type="RefSeq" id="WP_120772157.1">
    <property type="nucleotide sequence ID" value="NZ_CP032627.1"/>
</dbReference>
<sequence>MQNMNDNNNIIFDQQKDGLNAFFSKIYALMGAGVLISALVSWIMITFFVDNLISIMQSGSFAFLLLWLVPLFLVFPMQRAALKNSPMALPLFIGFAAFFGFLLSFTLLMYTATNITLAFVTAAAMFLGLSVYGRVTKRNLSAMGKVMGVAVWGLIVAMVLNWFLASSGLVFLTSIAGVVIFSGLIAWDNQKIISVYNANNGQVSDGWAISMALSLYLDFLNLFLFLLRIFGIAGGNNRN</sequence>
<dbReference type="EMBL" id="CP032627">
    <property type="protein sequence ID" value="AYG00769.1"/>
    <property type="molecule type" value="Genomic_DNA"/>
</dbReference>
<dbReference type="KEGG" id="lact:D7I46_06475"/>
<feature type="transmembrane region" description="Helical" evidence="6">
    <location>
        <begin position="87"/>
        <end position="109"/>
    </location>
</feature>
<keyword evidence="5 6" id="KW-0472">Membrane</keyword>
<comment type="subcellular location">
    <subcellularLocation>
        <location evidence="1">Membrane</location>
        <topology evidence="1">Multi-pass membrane protein</topology>
    </subcellularLocation>
</comment>
<feature type="transmembrane region" description="Helical" evidence="6">
    <location>
        <begin position="55"/>
        <end position="75"/>
    </location>
</feature>
<evidence type="ECO:0000256" key="2">
    <source>
        <dbReference type="ARBA" id="ARBA00010350"/>
    </source>
</evidence>
<dbReference type="CDD" id="cd10432">
    <property type="entry name" value="BI-1-like_bacterial"/>
    <property type="match status" value="1"/>
</dbReference>
<evidence type="ECO:0000256" key="6">
    <source>
        <dbReference type="RuleBase" id="RU004379"/>
    </source>
</evidence>
<proteinExistence type="inferred from homology"/>
<evidence type="ECO:0000256" key="4">
    <source>
        <dbReference type="ARBA" id="ARBA00022989"/>
    </source>
</evidence>